<dbReference type="STRING" id="418985.A0A1V9XN67"/>
<dbReference type="AlphaFoldDB" id="A0A1V9XN67"/>
<dbReference type="CDD" id="cd17917">
    <property type="entry name" value="DEXHc_RHA-like"/>
    <property type="match status" value="1"/>
</dbReference>
<dbReference type="GO" id="GO:0005524">
    <property type="term" value="F:ATP binding"/>
    <property type="evidence" value="ECO:0007669"/>
    <property type="project" value="InterPro"/>
</dbReference>
<dbReference type="InterPro" id="IPR011545">
    <property type="entry name" value="DEAD/DEAH_box_helicase_dom"/>
</dbReference>
<dbReference type="PANTHER" id="PTHR18934">
    <property type="entry name" value="ATP-DEPENDENT RNA HELICASE"/>
    <property type="match status" value="1"/>
</dbReference>
<dbReference type="EMBL" id="MNPL01007290">
    <property type="protein sequence ID" value="OQR74832.1"/>
    <property type="molecule type" value="Genomic_DNA"/>
</dbReference>
<keyword evidence="2" id="KW-0067">ATP-binding</keyword>
<dbReference type="Pfam" id="PF00270">
    <property type="entry name" value="DEAD"/>
    <property type="match status" value="1"/>
</dbReference>
<feature type="non-terminal residue" evidence="2">
    <location>
        <position position="216"/>
    </location>
</feature>
<dbReference type="InterPro" id="IPR014001">
    <property type="entry name" value="Helicase_ATP-bd"/>
</dbReference>
<dbReference type="InParanoid" id="A0A1V9XN67"/>
<evidence type="ECO:0000313" key="2">
    <source>
        <dbReference type="EMBL" id="OQR74832.1"/>
    </source>
</evidence>
<dbReference type="OrthoDB" id="6512733at2759"/>
<dbReference type="PROSITE" id="PS51192">
    <property type="entry name" value="HELICASE_ATP_BIND_1"/>
    <property type="match status" value="1"/>
</dbReference>
<dbReference type="GO" id="GO:0003723">
    <property type="term" value="F:RNA binding"/>
    <property type="evidence" value="ECO:0007669"/>
    <property type="project" value="TreeGrafter"/>
</dbReference>
<comment type="caution">
    <text evidence="2">The sequence shown here is derived from an EMBL/GenBank/DDBJ whole genome shotgun (WGS) entry which is preliminary data.</text>
</comment>
<protein>
    <submittedName>
        <fullName evidence="2">Putative ATP-dependent RNA helicase spindle-E-like</fullName>
    </submittedName>
</protein>
<dbReference type="GO" id="GO:0004386">
    <property type="term" value="F:helicase activity"/>
    <property type="evidence" value="ECO:0007669"/>
    <property type="project" value="UniProtKB-KW"/>
</dbReference>
<dbReference type="Gene3D" id="3.40.50.300">
    <property type="entry name" value="P-loop containing nucleotide triphosphate hydrolases"/>
    <property type="match status" value="1"/>
</dbReference>
<dbReference type="PANTHER" id="PTHR18934:SF113">
    <property type="entry name" value="ATP-DEPENDENT RNA HELICASE TDRD9"/>
    <property type="match status" value="1"/>
</dbReference>
<name>A0A1V9XN67_9ACAR</name>
<gene>
    <name evidence="2" type="ORF">BIW11_00886</name>
</gene>
<dbReference type="InterPro" id="IPR027417">
    <property type="entry name" value="P-loop_NTPase"/>
</dbReference>
<keyword evidence="2" id="KW-0347">Helicase</keyword>
<reference evidence="2 3" key="1">
    <citation type="journal article" date="2017" name="Gigascience">
        <title>Draft genome of the honey bee ectoparasitic mite, Tropilaelaps mercedesae, is shaped by the parasitic life history.</title>
        <authorList>
            <person name="Dong X."/>
            <person name="Armstrong S.D."/>
            <person name="Xia D."/>
            <person name="Makepeace B.L."/>
            <person name="Darby A.C."/>
            <person name="Kadowaki T."/>
        </authorList>
    </citation>
    <scope>NUCLEOTIDE SEQUENCE [LARGE SCALE GENOMIC DNA]</scope>
    <source>
        <strain evidence="2">Wuxi-XJTLU</strain>
    </source>
</reference>
<sequence length="216" mass="24638">MGKPQKTVDYFRNTYFKPENLPNPANLPVVEQWPTILNMIERNAVTIIVGSTGCGKSTQIPQLLLEEKIYRQEKACNIVVTQPRRVAAISVAKHVANYRKWPYGSICGHQVGFDYCISADSRLKYVTTELLLYSIIALRSRSEYTHIIVDEIHERTEPMDCLLYVLKKALLENEDNAEDASCMPCPKIILMSATVETDTYKNYFGNERCATFYIKG</sequence>
<proteinExistence type="predicted"/>
<dbReference type="Proteomes" id="UP000192247">
    <property type="component" value="Unassembled WGS sequence"/>
</dbReference>
<dbReference type="SUPFAM" id="SSF52540">
    <property type="entry name" value="P-loop containing nucleoside triphosphate hydrolases"/>
    <property type="match status" value="1"/>
</dbReference>
<keyword evidence="2" id="KW-0378">Hydrolase</keyword>
<feature type="domain" description="Helicase ATP-binding" evidence="1">
    <location>
        <begin position="37"/>
        <end position="213"/>
    </location>
</feature>
<dbReference type="SMART" id="SM00487">
    <property type="entry name" value="DEXDc"/>
    <property type="match status" value="1"/>
</dbReference>
<evidence type="ECO:0000259" key="1">
    <source>
        <dbReference type="PROSITE" id="PS51192"/>
    </source>
</evidence>
<accession>A0A1V9XN67</accession>
<keyword evidence="2" id="KW-0547">Nucleotide-binding</keyword>
<evidence type="ECO:0000313" key="3">
    <source>
        <dbReference type="Proteomes" id="UP000192247"/>
    </source>
</evidence>
<organism evidence="2 3">
    <name type="scientific">Tropilaelaps mercedesae</name>
    <dbReference type="NCBI Taxonomy" id="418985"/>
    <lineage>
        <taxon>Eukaryota</taxon>
        <taxon>Metazoa</taxon>
        <taxon>Ecdysozoa</taxon>
        <taxon>Arthropoda</taxon>
        <taxon>Chelicerata</taxon>
        <taxon>Arachnida</taxon>
        <taxon>Acari</taxon>
        <taxon>Parasitiformes</taxon>
        <taxon>Mesostigmata</taxon>
        <taxon>Gamasina</taxon>
        <taxon>Dermanyssoidea</taxon>
        <taxon>Laelapidae</taxon>
        <taxon>Tropilaelaps</taxon>
    </lineage>
</organism>
<keyword evidence="3" id="KW-1185">Reference proteome</keyword>